<dbReference type="PROSITE" id="PS00073">
    <property type="entry name" value="ACYL_COA_DH_2"/>
    <property type="match status" value="1"/>
</dbReference>
<evidence type="ECO:0000256" key="4">
    <source>
        <dbReference type="ARBA" id="ARBA00022827"/>
    </source>
</evidence>
<dbReference type="InterPro" id="IPR009100">
    <property type="entry name" value="AcylCoA_DH/oxidase_NM_dom_sf"/>
</dbReference>
<evidence type="ECO:0000259" key="5">
    <source>
        <dbReference type="Pfam" id="PF00441"/>
    </source>
</evidence>
<keyword evidence="4" id="KW-0274">FAD</keyword>
<feature type="domain" description="Acyl-CoA oxidase/dehydrogenase middle" evidence="6">
    <location>
        <begin position="177"/>
        <end position="275"/>
    </location>
</feature>
<dbReference type="SUPFAM" id="SSF56645">
    <property type="entry name" value="Acyl-CoA dehydrogenase NM domain-like"/>
    <property type="match status" value="1"/>
</dbReference>
<dbReference type="Pfam" id="PF02770">
    <property type="entry name" value="Acyl-CoA_dh_M"/>
    <property type="match status" value="1"/>
</dbReference>
<dbReference type="Gene3D" id="2.40.110.20">
    <property type="match status" value="1"/>
</dbReference>
<protein>
    <submittedName>
        <fullName evidence="8">Isovaleryl CoA dehydrogenase</fullName>
    </submittedName>
</protein>
<evidence type="ECO:0000259" key="7">
    <source>
        <dbReference type="Pfam" id="PF18158"/>
    </source>
</evidence>
<dbReference type="Pfam" id="PF18158">
    <property type="entry name" value="AidB_N"/>
    <property type="match status" value="1"/>
</dbReference>
<evidence type="ECO:0000256" key="2">
    <source>
        <dbReference type="ARBA" id="ARBA00009347"/>
    </source>
</evidence>
<comment type="similarity">
    <text evidence="2">Belongs to the acyl-CoA dehydrogenase family.</text>
</comment>
<dbReference type="InterPro" id="IPR041504">
    <property type="entry name" value="AidB_N"/>
</dbReference>
<keyword evidence="3" id="KW-0285">Flavoprotein</keyword>
<evidence type="ECO:0000313" key="8">
    <source>
        <dbReference type="EMBL" id="CBI01550.1"/>
    </source>
</evidence>
<name>E6Q2Z0_9ZZZZ</name>
<dbReference type="SUPFAM" id="SSF47203">
    <property type="entry name" value="Acyl-CoA dehydrogenase C-terminal domain-like"/>
    <property type="match status" value="1"/>
</dbReference>
<sequence>MDTHTVFNQVPPLEGYDLFSTDRALTDALRDLAPQAELEDARALGRLAGSAEWIERGRLANEFPPELQAFTARGERIDEVRYHPAWHDLMRVATERGLHATAWVDPRPHPQLRRAVGFYLWSQVEAGHVCPISMTAAAIPAIRHQPELAAYWEPHITARSYDPRLAPFSEKSSALCGMAMTEKQGGSDVRANTTVATPQERSGGGNPYTLVGHKWFCSAPMCDLFFVLAQAPGGLTCFLVPRILPDGTRNSFAIQRLKSKLGNRSNASAEIEFDGTQAWAVGEEGRGVATIAAMINQTRLDCALGSAALMRQALAQAIHHARHRMSFGRALVEHPSMANVLADLALESEAATLLALRLADVADAATGDRHAAVLKRIGTGIGKFWVCKRAVAHVGEAIEALGGNGYVEESMMPRLYREVPVNSVWEGSGNINALDILRVLRKEPESIEALRAEYEPIRDDARVRDALVLVERYLSAAPEELEGSVRVLVERLALLWQAALMRRHSPHDVADAFIETRFGERSSIFGAISAKIPFGRIVERAAPVS</sequence>
<comment type="cofactor">
    <cofactor evidence="1">
        <name>FAD</name>
        <dbReference type="ChEBI" id="CHEBI:57692"/>
    </cofactor>
</comment>
<dbReference type="InterPro" id="IPR006091">
    <property type="entry name" value="Acyl-CoA_Oxase/DH_mid-dom"/>
</dbReference>
<dbReference type="AlphaFoldDB" id="E6Q2Z0"/>
<dbReference type="EMBL" id="CABO01000019">
    <property type="protein sequence ID" value="CBI01550.1"/>
    <property type="molecule type" value="Genomic_DNA"/>
</dbReference>
<dbReference type="InterPro" id="IPR009075">
    <property type="entry name" value="AcylCo_DH/oxidase_C"/>
</dbReference>
<accession>E6Q2Z0</accession>
<dbReference type="InterPro" id="IPR006089">
    <property type="entry name" value="Acyl-CoA_DH_CS"/>
</dbReference>
<reference evidence="8" key="1">
    <citation type="submission" date="2009-10" db="EMBL/GenBank/DDBJ databases">
        <title>Diversity of trophic interactions inside an arsenic-rich microbial ecosystem.</title>
        <authorList>
            <person name="Bertin P.N."/>
            <person name="Heinrich-Salmeron A."/>
            <person name="Pelletier E."/>
            <person name="Goulhen-Chollet F."/>
            <person name="Arsene-Ploetze F."/>
            <person name="Gallien S."/>
            <person name="Calteau A."/>
            <person name="Vallenet D."/>
            <person name="Casiot C."/>
            <person name="Chane-Woon-Ming B."/>
            <person name="Giloteaux L."/>
            <person name="Barakat M."/>
            <person name="Bonnefoy V."/>
            <person name="Bruneel O."/>
            <person name="Chandler M."/>
            <person name="Cleiss J."/>
            <person name="Duran R."/>
            <person name="Elbaz-Poulichet F."/>
            <person name="Fonknechten N."/>
            <person name="Lauga B."/>
            <person name="Mornico D."/>
            <person name="Ortet P."/>
            <person name="Schaeffer C."/>
            <person name="Siguier P."/>
            <person name="Alexander Thil Smith A."/>
            <person name="Van Dorsselaer A."/>
            <person name="Weissenbach J."/>
            <person name="Medigue C."/>
            <person name="Le Paslier D."/>
        </authorList>
    </citation>
    <scope>NUCLEOTIDE SEQUENCE</scope>
</reference>
<feature type="domain" description="Acyl-CoA dehydrogenase/oxidase C-terminal" evidence="5">
    <location>
        <begin position="285"/>
        <end position="439"/>
    </location>
</feature>
<dbReference type="PANTHER" id="PTHR42707:SF3">
    <property type="entry name" value="ACYL-COA DEHYDROGENASE AIDB-RELATED"/>
    <property type="match status" value="1"/>
</dbReference>
<dbReference type="Gene3D" id="6.10.250.600">
    <property type="match status" value="1"/>
</dbReference>
<proteinExistence type="inferred from homology"/>
<dbReference type="InterPro" id="IPR052904">
    <property type="entry name" value="Acyl-CoA_dehydrogenase-like"/>
</dbReference>
<evidence type="ECO:0000256" key="3">
    <source>
        <dbReference type="ARBA" id="ARBA00022630"/>
    </source>
</evidence>
<dbReference type="InterPro" id="IPR036250">
    <property type="entry name" value="AcylCo_DH-like_C"/>
</dbReference>
<gene>
    <name evidence="8" type="primary">aidB</name>
    <name evidence="8" type="ORF">CARN4_1871</name>
</gene>
<evidence type="ECO:0000259" key="6">
    <source>
        <dbReference type="Pfam" id="PF02770"/>
    </source>
</evidence>
<comment type="caution">
    <text evidence="8">The sequence shown here is derived from an EMBL/GenBank/DDBJ whole genome shotgun (WGS) entry which is preliminary data.</text>
</comment>
<dbReference type="Gene3D" id="1.20.140.10">
    <property type="entry name" value="Butyryl-CoA Dehydrogenase, subunit A, domain 3"/>
    <property type="match status" value="1"/>
</dbReference>
<dbReference type="PANTHER" id="PTHR42707">
    <property type="entry name" value="ACYL-COA DEHYDROGENASE"/>
    <property type="match status" value="1"/>
</dbReference>
<evidence type="ECO:0000256" key="1">
    <source>
        <dbReference type="ARBA" id="ARBA00001974"/>
    </source>
</evidence>
<dbReference type="PROSITE" id="PS00072">
    <property type="entry name" value="ACYL_COA_DH_1"/>
    <property type="match status" value="1"/>
</dbReference>
<dbReference type="Pfam" id="PF00441">
    <property type="entry name" value="Acyl-CoA_dh_1"/>
    <property type="match status" value="1"/>
</dbReference>
<dbReference type="GO" id="GO:0003995">
    <property type="term" value="F:acyl-CoA dehydrogenase activity"/>
    <property type="evidence" value="ECO:0007669"/>
    <property type="project" value="InterPro"/>
</dbReference>
<organism evidence="8">
    <name type="scientific">mine drainage metagenome</name>
    <dbReference type="NCBI Taxonomy" id="410659"/>
    <lineage>
        <taxon>unclassified sequences</taxon>
        <taxon>metagenomes</taxon>
        <taxon>ecological metagenomes</taxon>
    </lineage>
</organism>
<feature type="domain" description="Adaptive response protein AidB N-terminal" evidence="7">
    <location>
        <begin position="8"/>
        <end position="163"/>
    </location>
</feature>